<evidence type="ECO:0000313" key="4">
    <source>
        <dbReference type="Proteomes" id="UP000295302"/>
    </source>
</evidence>
<dbReference type="PANTHER" id="PTHR47755">
    <property type="entry name" value="CELL DIVISION PROTEIN FTSX"/>
    <property type="match status" value="1"/>
</dbReference>
<keyword evidence="1" id="KW-1133">Transmembrane helix</keyword>
<dbReference type="EMBL" id="SMKQ01000052">
    <property type="protein sequence ID" value="TDD47034.1"/>
    <property type="molecule type" value="Genomic_DNA"/>
</dbReference>
<dbReference type="InterPro" id="IPR040690">
    <property type="entry name" value="FtsX_ECD"/>
</dbReference>
<dbReference type="Proteomes" id="UP000295302">
    <property type="component" value="Unassembled WGS sequence"/>
</dbReference>
<reference evidence="3 4" key="1">
    <citation type="submission" date="2019-03" db="EMBL/GenBank/DDBJ databases">
        <title>Draft genome sequences of novel Actinobacteria.</title>
        <authorList>
            <person name="Sahin N."/>
            <person name="Ay H."/>
            <person name="Saygin H."/>
        </authorList>
    </citation>
    <scope>NUCLEOTIDE SEQUENCE [LARGE SCALE GENOMIC DNA]</scope>
    <source>
        <strain evidence="3 4">CH32</strain>
    </source>
</reference>
<keyword evidence="1" id="KW-0812">Transmembrane</keyword>
<name>A0A4R4YRQ8_9ACTN</name>
<feature type="domain" description="FtsX extracellular" evidence="2">
    <location>
        <begin position="81"/>
        <end position="180"/>
    </location>
</feature>
<evidence type="ECO:0000313" key="3">
    <source>
        <dbReference type="EMBL" id="TDD47034.1"/>
    </source>
</evidence>
<sequence>MSSPVEDRLREALADAGASLDVSTLRPLRAPERRRFQMDLRLVAAAAVVVVLGGAAVGLGGPGDEDRAVAANPPSPAREASVFLCGASAPKEPPCQGRNITPLQTKAVEAELERLPQIETVRYVPRSVAHAAFRKSFAHNQALLDAVKVTDLPESFRVTVKKGGAQQVRESLTRMPGVLSIVEQAAPSSAADDVSVFLCQRGVILRECGAKYTTDDGGSTRVTEAGKAATEAQKASVRQLIDSMPEVETYVFEDQATAYENFRRQYQDKKELLAKMREADMPESFRLKLRDDAAWADVLRELRRQPGVARVVNQRCLADRSVLSQQFGLSLPESKVCPVGK</sequence>
<gene>
    <name evidence="3" type="ORF">E1286_18925</name>
</gene>
<dbReference type="RefSeq" id="WP_132614281.1">
    <property type="nucleotide sequence ID" value="NZ_SMKQ01000052.1"/>
</dbReference>
<keyword evidence="1" id="KW-0472">Membrane</keyword>
<dbReference type="GO" id="GO:0016020">
    <property type="term" value="C:membrane"/>
    <property type="evidence" value="ECO:0007669"/>
    <property type="project" value="InterPro"/>
</dbReference>
<proteinExistence type="predicted"/>
<accession>A0A4R4YRQ8</accession>
<feature type="domain" description="FtsX extracellular" evidence="2">
    <location>
        <begin position="194"/>
        <end position="311"/>
    </location>
</feature>
<dbReference type="PANTHER" id="PTHR47755:SF1">
    <property type="entry name" value="CELL DIVISION PROTEIN FTSX"/>
    <property type="match status" value="1"/>
</dbReference>
<dbReference type="OrthoDB" id="9812531at2"/>
<dbReference type="AlphaFoldDB" id="A0A4R4YRQ8"/>
<dbReference type="Gene3D" id="3.30.70.3040">
    <property type="match status" value="2"/>
</dbReference>
<dbReference type="Pfam" id="PF18075">
    <property type="entry name" value="FtsX_ECD"/>
    <property type="match status" value="2"/>
</dbReference>
<keyword evidence="4" id="KW-1185">Reference proteome</keyword>
<feature type="transmembrane region" description="Helical" evidence="1">
    <location>
        <begin position="42"/>
        <end position="61"/>
    </location>
</feature>
<evidence type="ECO:0000259" key="2">
    <source>
        <dbReference type="Pfam" id="PF18075"/>
    </source>
</evidence>
<evidence type="ECO:0000256" key="1">
    <source>
        <dbReference type="SAM" id="Phobius"/>
    </source>
</evidence>
<organism evidence="3 4">
    <name type="scientific">Nonomuraea terrae</name>
    <dbReference type="NCBI Taxonomy" id="2530383"/>
    <lineage>
        <taxon>Bacteria</taxon>
        <taxon>Bacillati</taxon>
        <taxon>Actinomycetota</taxon>
        <taxon>Actinomycetes</taxon>
        <taxon>Streptosporangiales</taxon>
        <taxon>Streptosporangiaceae</taxon>
        <taxon>Nonomuraea</taxon>
    </lineage>
</organism>
<dbReference type="GO" id="GO:0051301">
    <property type="term" value="P:cell division"/>
    <property type="evidence" value="ECO:0007669"/>
    <property type="project" value="InterPro"/>
</dbReference>
<dbReference type="InterPro" id="IPR004513">
    <property type="entry name" value="FtsX"/>
</dbReference>
<protein>
    <recommendedName>
        <fullName evidence="2">FtsX extracellular domain-containing protein</fullName>
    </recommendedName>
</protein>
<comment type="caution">
    <text evidence="3">The sequence shown here is derived from an EMBL/GenBank/DDBJ whole genome shotgun (WGS) entry which is preliminary data.</text>
</comment>